<sequence>MGQDTLQVPGSGRFEIIGSVYSTDVDIVAVPAVGADWKSAWIDDSDGRLQKPWLVSDLRRCIQTARVLLFDHGRPSEQDDFASLGQNLLTELHKERRLTL</sequence>
<comment type="caution">
    <text evidence="1">The sequence shown here is derived from an EMBL/GenBank/DDBJ whole genome shotgun (WGS) entry which is preliminary data.</text>
</comment>
<name>A0A3A3A1T7_9EURO</name>
<dbReference type="Proteomes" id="UP000266188">
    <property type="component" value="Unassembled WGS sequence"/>
</dbReference>
<protein>
    <submittedName>
        <fullName evidence="1">CorA-like Mg2+ transporter protein</fullName>
    </submittedName>
</protein>
<dbReference type="STRING" id="2070753.A0A3A3A1T7"/>
<organism evidence="1 2">
    <name type="scientific">Aspergillus sclerotialis</name>
    <dbReference type="NCBI Taxonomy" id="2070753"/>
    <lineage>
        <taxon>Eukaryota</taxon>
        <taxon>Fungi</taxon>
        <taxon>Dikarya</taxon>
        <taxon>Ascomycota</taxon>
        <taxon>Pezizomycotina</taxon>
        <taxon>Eurotiomycetes</taxon>
        <taxon>Eurotiomycetidae</taxon>
        <taxon>Eurotiales</taxon>
        <taxon>Aspergillaceae</taxon>
        <taxon>Aspergillus</taxon>
        <taxon>Aspergillus subgen. Polypaecilum</taxon>
    </lineage>
</organism>
<gene>
    <name evidence="1" type="ORF">PHISCL_00123</name>
</gene>
<evidence type="ECO:0000313" key="2">
    <source>
        <dbReference type="Proteomes" id="UP000266188"/>
    </source>
</evidence>
<accession>A0A3A3A1T7</accession>
<dbReference type="AlphaFoldDB" id="A0A3A3A1T7"/>
<keyword evidence="2" id="KW-1185">Reference proteome</keyword>
<evidence type="ECO:0000313" key="1">
    <source>
        <dbReference type="EMBL" id="RJE27537.1"/>
    </source>
</evidence>
<reference evidence="2" key="1">
    <citation type="submission" date="2017-02" db="EMBL/GenBank/DDBJ databases">
        <authorList>
            <person name="Tafer H."/>
            <person name="Lopandic K."/>
        </authorList>
    </citation>
    <scope>NUCLEOTIDE SEQUENCE [LARGE SCALE GENOMIC DNA]</scope>
    <source>
        <strain evidence="2">CBS 366.77</strain>
    </source>
</reference>
<dbReference type="EMBL" id="MVGC01000002">
    <property type="protein sequence ID" value="RJE27537.1"/>
    <property type="molecule type" value="Genomic_DNA"/>
</dbReference>
<dbReference type="OrthoDB" id="361039at2759"/>
<proteinExistence type="predicted"/>